<organism evidence="1 2">
    <name type="scientific">Dentiscutata heterogama</name>
    <dbReference type="NCBI Taxonomy" id="1316150"/>
    <lineage>
        <taxon>Eukaryota</taxon>
        <taxon>Fungi</taxon>
        <taxon>Fungi incertae sedis</taxon>
        <taxon>Mucoromycota</taxon>
        <taxon>Glomeromycotina</taxon>
        <taxon>Glomeromycetes</taxon>
        <taxon>Diversisporales</taxon>
        <taxon>Gigasporaceae</taxon>
        <taxon>Dentiscutata</taxon>
    </lineage>
</organism>
<feature type="non-terminal residue" evidence="1">
    <location>
        <position position="1"/>
    </location>
</feature>
<proteinExistence type="predicted"/>
<keyword evidence="2" id="KW-1185">Reference proteome</keyword>
<dbReference type="Proteomes" id="UP000789702">
    <property type="component" value="Unassembled WGS sequence"/>
</dbReference>
<accession>A0ACA9PTP7</accession>
<evidence type="ECO:0000313" key="1">
    <source>
        <dbReference type="EMBL" id="CAG8723794.1"/>
    </source>
</evidence>
<feature type="non-terminal residue" evidence="1">
    <location>
        <position position="45"/>
    </location>
</feature>
<evidence type="ECO:0000313" key="2">
    <source>
        <dbReference type="Proteomes" id="UP000789702"/>
    </source>
</evidence>
<name>A0ACA9PTP7_9GLOM</name>
<gene>
    <name evidence="1" type="ORF">DHETER_LOCUS12989</name>
</gene>
<sequence length="45" mass="5174">HLIDQTNNPNITKIQSAPSKKRIKSAIEIFKKKTIEQEIISQINN</sequence>
<comment type="caution">
    <text evidence="1">The sequence shown here is derived from an EMBL/GenBank/DDBJ whole genome shotgun (WGS) entry which is preliminary data.</text>
</comment>
<protein>
    <submittedName>
        <fullName evidence="1">6320_t:CDS:1</fullName>
    </submittedName>
</protein>
<reference evidence="1" key="1">
    <citation type="submission" date="2021-06" db="EMBL/GenBank/DDBJ databases">
        <authorList>
            <person name="Kallberg Y."/>
            <person name="Tangrot J."/>
            <person name="Rosling A."/>
        </authorList>
    </citation>
    <scope>NUCLEOTIDE SEQUENCE</scope>
    <source>
        <strain evidence="1">IL203A</strain>
    </source>
</reference>
<dbReference type="EMBL" id="CAJVPU010033937">
    <property type="protein sequence ID" value="CAG8723794.1"/>
    <property type="molecule type" value="Genomic_DNA"/>
</dbReference>